<dbReference type="PRINTS" id="PR01217">
    <property type="entry name" value="PRICHEXTENSN"/>
</dbReference>
<evidence type="ECO:0000256" key="2">
    <source>
        <dbReference type="SAM" id="Phobius"/>
    </source>
</evidence>
<feature type="signal peptide" evidence="3">
    <location>
        <begin position="1"/>
        <end position="42"/>
    </location>
</feature>
<feature type="chain" id="PRO_5021802710" description="Repeat protein (TIGR01451 family)" evidence="3">
    <location>
        <begin position="43"/>
        <end position="480"/>
    </location>
</feature>
<evidence type="ECO:0000256" key="3">
    <source>
        <dbReference type="SAM" id="SignalP"/>
    </source>
</evidence>
<accession>A0A561WDN7</accession>
<keyword evidence="5" id="KW-1185">Reference proteome</keyword>
<sequence length="480" mass="47560">MARVDVRPGRRALAWRTSSLVAASLATGLAVALAAAPGLATASPTALRVVTAATDATTPGGEPTDETTPPVEPTATAPLPTTAPPTLPPDPEPTTPAPEPTTATPTTPAPGDPAPTTTAPTTTAPAPPPPPQGGGGRPVPPGDPAPSQQDTGGLGVRVTTRDIALGPGYWNARSTTTTLRVTVANTGTLAGRVHLTYTLPAGVTDAGTPGCAAAGGGNWQCGEWAAAPGAKFTSLIRVRVDGQAWRKMPLSGSVRVTASGAGTATAADNEGFAVLFPPGPPVPGMSLDADEVAFDISGGPAELGVRLSNTGRVDAAGRVEVVLPDGVSVLSTPGCEVVAPTRTRCDAGTVAAGRTATLRLPVAATPQAQREAPLAGAVIAQLDPRSGRTRQMQMSFRITAAVALATPPASTPVPTGSQGVIAAGGQSSDGGAMTSAQRIAVTLIVVSGLLVVLALVLATSSLRRRMGGPVPDPSANPASD</sequence>
<name>A0A561WDN7_9ACTN</name>
<keyword evidence="2" id="KW-0812">Transmembrane</keyword>
<feature type="compositionally biased region" description="Low complexity" evidence="1">
    <location>
        <begin position="56"/>
        <end position="80"/>
    </location>
</feature>
<keyword evidence="2" id="KW-1133">Transmembrane helix</keyword>
<keyword evidence="3" id="KW-0732">Signal</keyword>
<feature type="compositionally biased region" description="Low complexity" evidence="1">
    <location>
        <begin position="114"/>
        <end position="124"/>
    </location>
</feature>
<proteinExistence type="predicted"/>
<feature type="region of interest" description="Disordered" evidence="1">
    <location>
        <begin position="55"/>
        <end position="155"/>
    </location>
</feature>
<dbReference type="OrthoDB" id="3405477at2"/>
<gene>
    <name evidence="4" type="ORF">FHX75_12496</name>
</gene>
<dbReference type="AlphaFoldDB" id="A0A561WDN7"/>
<evidence type="ECO:0000313" key="4">
    <source>
        <dbReference type="EMBL" id="TWG21978.1"/>
    </source>
</evidence>
<feature type="compositionally biased region" description="Pro residues" evidence="1">
    <location>
        <begin position="81"/>
        <end position="99"/>
    </location>
</feature>
<comment type="caution">
    <text evidence="4">The sequence shown here is derived from an EMBL/GenBank/DDBJ whole genome shotgun (WGS) entry which is preliminary data.</text>
</comment>
<protein>
    <recommendedName>
        <fullName evidence="6">Repeat protein (TIGR01451 family)</fullName>
    </recommendedName>
</protein>
<dbReference type="EMBL" id="VIXA01000002">
    <property type="protein sequence ID" value="TWG21978.1"/>
    <property type="molecule type" value="Genomic_DNA"/>
</dbReference>
<keyword evidence="2" id="KW-0472">Membrane</keyword>
<evidence type="ECO:0000256" key="1">
    <source>
        <dbReference type="SAM" id="MobiDB-lite"/>
    </source>
</evidence>
<organism evidence="4 5">
    <name type="scientific">Micromonospora palomenae</name>
    <dbReference type="NCBI Taxonomy" id="1461247"/>
    <lineage>
        <taxon>Bacteria</taxon>
        <taxon>Bacillati</taxon>
        <taxon>Actinomycetota</taxon>
        <taxon>Actinomycetes</taxon>
        <taxon>Micromonosporales</taxon>
        <taxon>Micromonosporaceae</taxon>
        <taxon>Micromonospora</taxon>
    </lineage>
</organism>
<evidence type="ECO:0000313" key="5">
    <source>
        <dbReference type="Proteomes" id="UP000319927"/>
    </source>
</evidence>
<feature type="transmembrane region" description="Helical" evidence="2">
    <location>
        <begin position="439"/>
        <end position="458"/>
    </location>
</feature>
<dbReference type="Proteomes" id="UP000319927">
    <property type="component" value="Unassembled WGS sequence"/>
</dbReference>
<evidence type="ECO:0008006" key="6">
    <source>
        <dbReference type="Google" id="ProtNLM"/>
    </source>
</evidence>
<dbReference type="RefSeq" id="WP_154939888.1">
    <property type="nucleotide sequence ID" value="NZ_VIXA01000002.1"/>
</dbReference>
<reference evidence="4 5" key="1">
    <citation type="submission" date="2019-06" db="EMBL/GenBank/DDBJ databases">
        <title>Sequencing the genomes of 1000 actinobacteria strains.</title>
        <authorList>
            <person name="Klenk H.-P."/>
        </authorList>
    </citation>
    <scope>NUCLEOTIDE SEQUENCE [LARGE SCALE GENOMIC DNA]</scope>
    <source>
        <strain evidence="4 5">DSM 102131</strain>
    </source>
</reference>
<feature type="compositionally biased region" description="Pro residues" evidence="1">
    <location>
        <begin position="125"/>
        <end position="144"/>
    </location>
</feature>